<keyword evidence="4" id="KW-1185">Reference proteome</keyword>
<feature type="compositionally biased region" description="Basic and acidic residues" evidence="1">
    <location>
        <begin position="8"/>
        <end position="18"/>
    </location>
</feature>
<dbReference type="VEuPathDB" id="FungiDB:AeMF1_018298"/>
<comment type="caution">
    <text evidence="3">The sequence shown here is derived from an EMBL/GenBank/DDBJ whole genome shotgun (WGS) entry which is preliminary data.</text>
</comment>
<keyword evidence="2" id="KW-0472">Membrane</keyword>
<gene>
    <name evidence="3" type="ORF">Ae201684_007075</name>
</gene>
<feature type="compositionally biased region" description="Polar residues" evidence="1">
    <location>
        <begin position="19"/>
        <end position="29"/>
    </location>
</feature>
<proteinExistence type="predicted"/>
<dbReference type="EMBL" id="VJMJ01000088">
    <property type="protein sequence ID" value="KAF0736625.1"/>
    <property type="molecule type" value="Genomic_DNA"/>
</dbReference>
<sequence>MELPTTPTHEHGFRRTESADATTLPSTKTSSKHEEALGTFRMTPKGSLAKDSTMTFDEKASPPTHFQRFKRWYVGDKDATGKRYCGSRLSRCPFICLHVFGGFLLLCLIIIPILTVVVVPNMIQSKFDEAIRQNPFGKAESRSSSTLPSTFEVLPDGSRGNFRFNLTLAPLMGIGGTAELVGPTVFYIADPDGKDWASVTLFDSISIPVSQTNTLSMVGNFSVFDTPSQKWIDSIFPTKTIPLAVHTRWTIKFWGFVWYHNLALNSRYDMPIATTLPEKFDQIIQNPFKASSSSSNESTTTFEYFSKSGPSNFRINTTVTNLTVLPGIVEVEGPIVFAVYDVKNKGWANVTFDSVSFPVYRSTRLSLYGNFSIYSLPSASVIADVVTTSQFVMVVKTWWTIKYFGFVWYKNLPLQSHFDLNSATGTQLWSIVKCKIYTC</sequence>
<evidence type="ECO:0000256" key="1">
    <source>
        <dbReference type="SAM" id="MobiDB-lite"/>
    </source>
</evidence>
<dbReference type="Proteomes" id="UP000481153">
    <property type="component" value="Unassembled WGS sequence"/>
</dbReference>
<evidence type="ECO:0000313" key="3">
    <source>
        <dbReference type="EMBL" id="KAF0736625.1"/>
    </source>
</evidence>
<evidence type="ECO:0000256" key="2">
    <source>
        <dbReference type="SAM" id="Phobius"/>
    </source>
</evidence>
<protein>
    <submittedName>
        <fullName evidence="3">Uncharacterized protein</fullName>
    </submittedName>
</protein>
<organism evidence="3 4">
    <name type="scientific">Aphanomyces euteiches</name>
    <dbReference type="NCBI Taxonomy" id="100861"/>
    <lineage>
        <taxon>Eukaryota</taxon>
        <taxon>Sar</taxon>
        <taxon>Stramenopiles</taxon>
        <taxon>Oomycota</taxon>
        <taxon>Saprolegniomycetes</taxon>
        <taxon>Saprolegniales</taxon>
        <taxon>Verrucalvaceae</taxon>
        <taxon>Aphanomyces</taxon>
    </lineage>
</organism>
<feature type="transmembrane region" description="Helical" evidence="2">
    <location>
        <begin position="92"/>
        <end position="119"/>
    </location>
</feature>
<keyword evidence="2" id="KW-1133">Transmembrane helix</keyword>
<accession>A0A6G0X973</accession>
<name>A0A6G0X973_9STRA</name>
<feature type="region of interest" description="Disordered" evidence="1">
    <location>
        <begin position="1"/>
        <end position="37"/>
    </location>
</feature>
<evidence type="ECO:0000313" key="4">
    <source>
        <dbReference type="Proteomes" id="UP000481153"/>
    </source>
</evidence>
<dbReference type="AlphaFoldDB" id="A0A6G0X973"/>
<reference evidence="3 4" key="1">
    <citation type="submission" date="2019-07" db="EMBL/GenBank/DDBJ databases">
        <title>Genomics analysis of Aphanomyces spp. identifies a new class of oomycete effector associated with host adaptation.</title>
        <authorList>
            <person name="Gaulin E."/>
        </authorList>
    </citation>
    <scope>NUCLEOTIDE SEQUENCE [LARGE SCALE GENOMIC DNA]</scope>
    <source>
        <strain evidence="3 4">ATCC 201684</strain>
    </source>
</reference>
<keyword evidence="2" id="KW-0812">Transmembrane</keyword>